<evidence type="ECO:0000313" key="3">
    <source>
        <dbReference type="EMBL" id="CQR70745.1"/>
    </source>
</evidence>
<feature type="domain" description="HTH cro/C1-type" evidence="2">
    <location>
        <begin position="7"/>
        <end position="61"/>
    </location>
</feature>
<sequence length="100" mass="11440">MNVGQKIKEIREAQNISMNSLSKICEVSQANLSRIESGQQQPAFDTLERIITALGFTLVEFFSTDNSELEPDLKRLLDTIRTLKPQQKQALQVFLEQMKK</sequence>
<name>A0A0U1KU24_9FIRM</name>
<dbReference type="SMART" id="SM00530">
    <property type="entry name" value="HTH_XRE"/>
    <property type="match status" value="1"/>
</dbReference>
<accession>A0A0U1KU24</accession>
<evidence type="ECO:0000313" key="4">
    <source>
        <dbReference type="Proteomes" id="UP000049855"/>
    </source>
</evidence>
<protein>
    <submittedName>
        <fullName evidence="3">Transcriptional regulator, MerR family, near polyamine transporter</fullName>
    </submittedName>
</protein>
<dbReference type="PANTHER" id="PTHR46797:SF1">
    <property type="entry name" value="METHYLPHOSPHONATE SYNTHASE"/>
    <property type="match status" value="1"/>
</dbReference>
<keyword evidence="1" id="KW-0238">DNA-binding</keyword>
<dbReference type="Pfam" id="PF01381">
    <property type="entry name" value="HTH_3"/>
    <property type="match status" value="1"/>
</dbReference>
<dbReference type="GO" id="GO:0003677">
    <property type="term" value="F:DNA binding"/>
    <property type="evidence" value="ECO:0007669"/>
    <property type="project" value="UniProtKB-KW"/>
</dbReference>
<organism evidence="3 4">
    <name type="scientific">Sporomusa ovata</name>
    <dbReference type="NCBI Taxonomy" id="2378"/>
    <lineage>
        <taxon>Bacteria</taxon>
        <taxon>Bacillati</taxon>
        <taxon>Bacillota</taxon>
        <taxon>Negativicutes</taxon>
        <taxon>Selenomonadales</taxon>
        <taxon>Sporomusaceae</taxon>
        <taxon>Sporomusa</taxon>
    </lineage>
</organism>
<dbReference type="InterPro" id="IPR001387">
    <property type="entry name" value="Cro/C1-type_HTH"/>
</dbReference>
<reference evidence="4" key="1">
    <citation type="submission" date="2015-03" db="EMBL/GenBank/DDBJ databases">
        <authorList>
            <person name="Nijsse Bart"/>
        </authorList>
    </citation>
    <scope>NUCLEOTIDE SEQUENCE [LARGE SCALE GENOMIC DNA]</scope>
</reference>
<dbReference type="RefSeq" id="WP_021169467.1">
    <property type="nucleotide sequence ID" value="NZ_CTRP01000003.1"/>
</dbReference>
<dbReference type="InterPro" id="IPR010982">
    <property type="entry name" value="Lambda_DNA-bd_dom_sf"/>
</dbReference>
<dbReference type="CDD" id="cd00093">
    <property type="entry name" value="HTH_XRE"/>
    <property type="match status" value="1"/>
</dbReference>
<dbReference type="GO" id="GO:0003700">
    <property type="term" value="F:DNA-binding transcription factor activity"/>
    <property type="evidence" value="ECO:0007669"/>
    <property type="project" value="TreeGrafter"/>
</dbReference>
<dbReference type="Gene3D" id="1.10.260.40">
    <property type="entry name" value="lambda repressor-like DNA-binding domains"/>
    <property type="match status" value="1"/>
</dbReference>
<keyword evidence="4" id="KW-1185">Reference proteome</keyword>
<proteinExistence type="predicted"/>
<gene>
    <name evidence="3" type="ORF">SpAn4DRAFT_1723</name>
</gene>
<dbReference type="AlphaFoldDB" id="A0A0U1KU24"/>
<dbReference type="InterPro" id="IPR050807">
    <property type="entry name" value="TransReg_Diox_bact_type"/>
</dbReference>
<dbReference type="SUPFAM" id="SSF47413">
    <property type="entry name" value="lambda repressor-like DNA-binding domains"/>
    <property type="match status" value="1"/>
</dbReference>
<dbReference type="PROSITE" id="PS50943">
    <property type="entry name" value="HTH_CROC1"/>
    <property type="match status" value="1"/>
</dbReference>
<evidence type="ECO:0000259" key="2">
    <source>
        <dbReference type="PROSITE" id="PS50943"/>
    </source>
</evidence>
<evidence type="ECO:0000256" key="1">
    <source>
        <dbReference type="ARBA" id="ARBA00023125"/>
    </source>
</evidence>
<dbReference type="EMBL" id="CTRP01000003">
    <property type="protein sequence ID" value="CQR70745.1"/>
    <property type="molecule type" value="Genomic_DNA"/>
</dbReference>
<dbReference type="PANTHER" id="PTHR46797">
    <property type="entry name" value="HTH-TYPE TRANSCRIPTIONAL REGULATOR"/>
    <property type="match status" value="1"/>
</dbReference>
<dbReference type="GO" id="GO:0005829">
    <property type="term" value="C:cytosol"/>
    <property type="evidence" value="ECO:0007669"/>
    <property type="project" value="TreeGrafter"/>
</dbReference>
<dbReference type="Proteomes" id="UP000049855">
    <property type="component" value="Unassembled WGS sequence"/>
</dbReference>